<protein>
    <submittedName>
        <fullName evidence="1">Uncharacterized protein</fullName>
    </submittedName>
</protein>
<reference evidence="2" key="1">
    <citation type="journal article" date="2014" name="Nat. Genet.">
        <title>Genome of the human hookworm Necator americanus.</title>
        <authorList>
            <person name="Tang Y.T."/>
            <person name="Gao X."/>
            <person name="Rosa B.A."/>
            <person name="Abubucker S."/>
            <person name="Hallsworth-Pepin K."/>
            <person name="Martin J."/>
            <person name="Tyagi R."/>
            <person name="Heizer E."/>
            <person name="Zhang X."/>
            <person name="Bhonagiri-Palsikar V."/>
            <person name="Minx P."/>
            <person name="Warren W.C."/>
            <person name="Wang Q."/>
            <person name="Zhan B."/>
            <person name="Hotez P.J."/>
            <person name="Sternberg P.W."/>
            <person name="Dougall A."/>
            <person name="Gaze S.T."/>
            <person name="Mulvenna J."/>
            <person name="Sotillo J."/>
            <person name="Ranganathan S."/>
            <person name="Rabelo E.M."/>
            <person name="Wilson R.K."/>
            <person name="Felgner P.L."/>
            <person name="Bethony J."/>
            <person name="Hawdon J.M."/>
            <person name="Gasser R.B."/>
            <person name="Loukas A."/>
            <person name="Mitreva M."/>
        </authorList>
    </citation>
    <scope>NUCLEOTIDE SEQUENCE [LARGE SCALE GENOMIC DNA]</scope>
</reference>
<evidence type="ECO:0000313" key="1">
    <source>
        <dbReference type="EMBL" id="ETN72981.1"/>
    </source>
</evidence>
<proteinExistence type="predicted"/>
<dbReference type="STRING" id="51031.W2SVY0"/>
<dbReference type="EMBL" id="KI662242">
    <property type="protein sequence ID" value="ETN72981.1"/>
    <property type="molecule type" value="Genomic_DNA"/>
</dbReference>
<dbReference type="Proteomes" id="UP000053676">
    <property type="component" value="Unassembled WGS sequence"/>
</dbReference>
<accession>W2SVY0</accession>
<sequence>MVNAVSTVGGQVLDPRFAEIEEVFRENFALGLESAGASFAVFHKGEISS</sequence>
<dbReference type="KEGG" id="nai:NECAME_18576"/>
<organism evidence="1 2">
    <name type="scientific">Necator americanus</name>
    <name type="common">Human hookworm</name>
    <dbReference type="NCBI Taxonomy" id="51031"/>
    <lineage>
        <taxon>Eukaryota</taxon>
        <taxon>Metazoa</taxon>
        <taxon>Ecdysozoa</taxon>
        <taxon>Nematoda</taxon>
        <taxon>Chromadorea</taxon>
        <taxon>Rhabditida</taxon>
        <taxon>Rhabditina</taxon>
        <taxon>Rhabditomorpha</taxon>
        <taxon>Strongyloidea</taxon>
        <taxon>Ancylostomatidae</taxon>
        <taxon>Bunostominae</taxon>
        <taxon>Necator</taxon>
    </lineage>
</organism>
<name>W2SVY0_NECAM</name>
<keyword evidence="2" id="KW-1185">Reference proteome</keyword>
<evidence type="ECO:0000313" key="2">
    <source>
        <dbReference type="Proteomes" id="UP000053676"/>
    </source>
</evidence>
<dbReference type="AlphaFoldDB" id="W2SVY0"/>
<gene>
    <name evidence="1" type="ORF">NECAME_18576</name>
</gene>